<evidence type="ECO:0000256" key="3">
    <source>
        <dbReference type="ARBA" id="ARBA00004065"/>
    </source>
</evidence>
<dbReference type="InterPro" id="IPR004641">
    <property type="entry name" value="RNase_HIII"/>
</dbReference>
<evidence type="ECO:0000256" key="6">
    <source>
        <dbReference type="ARBA" id="ARBA00022490"/>
    </source>
</evidence>
<evidence type="ECO:0000256" key="5">
    <source>
        <dbReference type="ARBA" id="ARBA00008378"/>
    </source>
</evidence>
<comment type="similarity">
    <text evidence="5">Belongs to the RNase HII family. RnhC subfamily.</text>
</comment>
<dbReference type="GO" id="GO:0005737">
    <property type="term" value="C:cytoplasm"/>
    <property type="evidence" value="ECO:0007669"/>
    <property type="project" value="UniProtKB-SubCell"/>
</dbReference>
<dbReference type="GO" id="GO:0046872">
    <property type="term" value="F:metal ion binding"/>
    <property type="evidence" value="ECO:0007669"/>
    <property type="project" value="UniProtKB-KW"/>
</dbReference>
<dbReference type="Pfam" id="PF01351">
    <property type="entry name" value="RNase_HII"/>
    <property type="match status" value="1"/>
</dbReference>
<dbReference type="GO" id="GO:0003723">
    <property type="term" value="F:RNA binding"/>
    <property type="evidence" value="ECO:0007669"/>
    <property type="project" value="UniProtKB-UniRule"/>
</dbReference>
<sequence length="252" mass="27811">MKDAYNILVKYGYTDQNLPQKPSTKQSISSAVHVEAKSPEHNGYIGTDESGKGDYFGPLVVAGVFLDPVTEKKLADAGVRDSKKISDNRIHEFAEMIRSYLSKTQYSVVTVGPEKYNELYAKIGNLNKLLAWGHARSIENILHGVDCTKAIADQFGDESYIKKALLDKGKGIELLQMPKAEQYTAVAAASVLAREAFLLRLAELSREFGITFPKGASAEVEAVGKRFIEKYGTTTLAKCAKLHFKTTEKLQK</sequence>
<dbReference type="SUPFAM" id="SSF53098">
    <property type="entry name" value="Ribonuclease H-like"/>
    <property type="match status" value="1"/>
</dbReference>
<evidence type="ECO:0000256" key="2">
    <source>
        <dbReference type="ARBA" id="ARBA00001946"/>
    </source>
</evidence>
<evidence type="ECO:0000256" key="4">
    <source>
        <dbReference type="ARBA" id="ARBA00004496"/>
    </source>
</evidence>
<dbReference type="PANTHER" id="PTHR10954">
    <property type="entry name" value="RIBONUCLEASE H2 SUBUNIT A"/>
    <property type="match status" value="1"/>
</dbReference>
<keyword evidence="10 12" id="KW-0378">Hydrolase</keyword>
<dbReference type="AlphaFoldDB" id="A0A7X6DMN1"/>
<comment type="function">
    <text evidence="3 13">Endonuclease that specifically degrades the RNA of RNA-DNA hybrids.</text>
</comment>
<dbReference type="Gene3D" id="3.30.420.10">
    <property type="entry name" value="Ribonuclease H-like superfamily/Ribonuclease H"/>
    <property type="match status" value="1"/>
</dbReference>
<comment type="subcellular location">
    <subcellularLocation>
        <location evidence="4">Cytoplasm</location>
    </subcellularLocation>
</comment>
<comment type="cofactor">
    <cofactor evidence="2">
        <name>Mg(2+)</name>
        <dbReference type="ChEBI" id="CHEBI:18420"/>
    </cofactor>
</comment>
<feature type="binding site" evidence="12">
    <location>
        <position position="153"/>
    </location>
    <ligand>
        <name>a divalent metal cation</name>
        <dbReference type="ChEBI" id="CHEBI:60240"/>
    </ligand>
</feature>
<evidence type="ECO:0000256" key="1">
    <source>
        <dbReference type="ARBA" id="ARBA00000077"/>
    </source>
</evidence>
<evidence type="ECO:0000256" key="9">
    <source>
        <dbReference type="ARBA" id="ARBA00022759"/>
    </source>
</evidence>
<dbReference type="GO" id="GO:0043137">
    <property type="term" value="P:DNA replication, removal of RNA primer"/>
    <property type="evidence" value="ECO:0007669"/>
    <property type="project" value="TreeGrafter"/>
</dbReference>
<keyword evidence="7 12" id="KW-0540">Nuclease</keyword>
<keyword evidence="11" id="KW-0460">Magnesium</keyword>
<keyword evidence="9 12" id="KW-0255">Endonuclease</keyword>
<comment type="caution">
    <text evidence="15">The sequence shown here is derived from an EMBL/GenBank/DDBJ whole genome shotgun (WGS) entry which is preliminary data.</text>
</comment>
<name>A0A7X6DMN1_9BACT</name>
<dbReference type="InterPro" id="IPR024567">
    <property type="entry name" value="RNase_HII/HIII_dom"/>
</dbReference>
<dbReference type="InterPro" id="IPR001352">
    <property type="entry name" value="RNase_HII/HIII"/>
</dbReference>
<gene>
    <name evidence="15" type="primary">rnhC</name>
    <name evidence="15" type="ORF">MNODULE_04280</name>
</gene>
<dbReference type="EMBL" id="VTOW01000001">
    <property type="protein sequence ID" value="NKE69959.1"/>
    <property type="molecule type" value="Genomic_DNA"/>
</dbReference>
<evidence type="ECO:0000256" key="8">
    <source>
        <dbReference type="ARBA" id="ARBA00022723"/>
    </source>
</evidence>
<evidence type="ECO:0000259" key="14">
    <source>
        <dbReference type="PROSITE" id="PS51975"/>
    </source>
</evidence>
<organism evidence="15 16">
    <name type="scientific">Candidatus Manganitrophus noduliformans</name>
    <dbReference type="NCBI Taxonomy" id="2606439"/>
    <lineage>
        <taxon>Bacteria</taxon>
        <taxon>Pseudomonadati</taxon>
        <taxon>Nitrospirota</taxon>
        <taxon>Nitrospiria</taxon>
        <taxon>Candidatus Troglogloeales</taxon>
        <taxon>Candidatus Manganitrophaceae</taxon>
        <taxon>Candidatus Manganitrophus</taxon>
    </lineage>
</organism>
<keyword evidence="16" id="KW-1185">Reference proteome</keyword>
<keyword evidence="6" id="KW-0963">Cytoplasm</keyword>
<protein>
    <recommendedName>
        <fullName evidence="13">Ribonuclease</fullName>
        <ecNumber evidence="13">3.1.26.4</ecNumber>
    </recommendedName>
</protein>
<feature type="binding site" evidence="12">
    <location>
        <position position="48"/>
    </location>
    <ligand>
        <name>a divalent metal cation</name>
        <dbReference type="ChEBI" id="CHEBI:60240"/>
    </ligand>
</feature>
<dbReference type="CDD" id="cd06590">
    <property type="entry name" value="RNase_HII_bacteria_HIII_like"/>
    <property type="match status" value="1"/>
</dbReference>
<dbReference type="GO" id="GO:0004523">
    <property type="term" value="F:RNA-DNA hybrid ribonuclease activity"/>
    <property type="evidence" value="ECO:0007669"/>
    <property type="project" value="UniProtKB-UniRule"/>
</dbReference>
<dbReference type="InterPro" id="IPR036397">
    <property type="entry name" value="RNaseH_sf"/>
</dbReference>
<evidence type="ECO:0000313" key="16">
    <source>
        <dbReference type="Proteomes" id="UP000534783"/>
    </source>
</evidence>
<evidence type="ECO:0000256" key="13">
    <source>
        <dbReference type="RuleBase" id="RU003515"/>
    </source>
</evidence>
<dbReference type="NCBIfam" id="TIGR00716">
    <property type="entry name" value="rnhC"/>
    <property type="match status" value="1"/>
</dbReference>
<proteinExistence type="inferred from homology"/>
<dbReference type="Proteomes" id="UP000534783">
    <property type="component" value="Unassembled WGS sequence"/>
</dbReference>
<comment type="catalytic activity">
    <reaction evidence="1 12 13">
        <text>Endonucleolytic cleavage to 5'-phosphomonoester.</text>
        <dbReference type="EC" id="3.1.26.4"/>
    </reaction>
</comment>
<feature type="domain" description="RNase H type-2" evidence="14">
    <location>
        <begin position="42"/>
        <end position="252"/>
    </location>
</feature>
<evidence type="ECO:0000313" key="15">
    <source>
        <dbReference type="EMBL" id="NKE69959.1"/>
    </source>
</evidence>
<evidence type="ECO:0000256" key="12">
    <source>
        <dbReference type="PROSITE-ProRule" id="PRU01319"/>
    </source>
</evidence>
<reference evidence="15 16" key="1">
    <citation type="journal article" date="2020" name="Nature">
        <title>Bacterial chemolithoautotrophy via manganese oxidation.</title>
        <authorList>
            <person name="Yu H."/>
            <person name="Leadbetter J.R."/>
        </authorList>
    </citation>
    <scope>NUCLEOTIDE SEQUENCE [LARGE SCALE GENOMIC DNA]</scope>
    <source>
        <strain evidence="15 16">Mn-1</strain>
    </source>
</reference>
<accession>A0A7X6DMN1</accession>
<dbReference type="PANTHER" id="PTHR10954:SF23">
    <property type="entry name" value="RIBONUCLEASE"/>
    <property type="match status" value="1"/>
</dbReference>
<comment type="cofactor">
    <cofactor evidence="12">
        <name>Mn(2+)</name>
        <dbReference type="ChEBI" id="CHEBI:29035"/>
    </cofactor>
    <cofactor evidence="12">
        <name>Mg(2+)</name>
        <dbReference type="ChEBI" id="CHEBI:18420"/>
    </cofactor>
    <text evidence="12">Manganese or magnesium. Binds 1 divalent metal ion per monomer in the absence of substrate. May bind a second metal ion after substrate binding.</text>
</comment>
<dbReference type="GO" id="GO:0032299">
    <property type="term" value="C:ribonuclease H2 complex"/>
    <property type="evidence" value="ECO:0007669"/>
    <property type="project" value="TreeGrafter"/>
</dbReference>
<evidence type="ECO:0000256" key="11">
    <source>
        <dbReference type="ARBA" id="ARBA00022842"/>
    </source>
</evidence>
<evidence type="ECO:0000256" key="10">
    <source>
        <dbReference type="ARBA" id="ARBA00022801"/>
    </source>
</evidence>
<dbReference type="EC" id="3.1.26.4" evidence="13"/>
<dbReference type="GO" id="GO:0006298">
    <property type="term" value="P:mismatch repair"/>
    <property type="evidence" value="ECO:0007669"/>
    <property type="project" value="TreeGrafter"/>
</dbReference>
<evidence type="ECO:0000256" key="7">
    <source>
        <dbReference type="ARBA" id="ARBA00022722"/>
    </source>
</evidence>
<dbReference type="PROSITE" id="PS51975">
    <property type="entry name" value="RNASE_H_2"/>
    <property type="match status" value="1"/>
</dbReference>
<dbReference type="InterPro" id="IPR012337">
    <property type="entry name" value="RNaseH-like_sf"/>
</dbReference>
<keyword evidence="8 12" id="KW-0479">Metal-binding</keyword>
<feature type="binding site" evidence="12">
    <location>
        <position position="49"/>
    </location>
    <ligand>
        <name>a divalent metal cation</name>
        <dbReference type="ChEBI" id="CHEBI:60240"/>
    </ligand>
</feature>